<keyword evidence="7" id="KW-1185">Reference proteome</keyword>
<dbReference type="GO" id="GO:0055085">
    <property type="term" value="P:transmembrane transport"/>
    <property type="evidence" value="ECO:0007669"/>
    <property type="project" value="UniProtKB-ARBA"/>
</dbReference>
<dbReference type="RefSeq" id="WP_156275624.1">
    <property type="nucleotide sequence ID" value="NZ_CP046244.1"/>
</dbReference>
<organism evidence="6 7">
    <name type="scientific">Neomoorella glycerini</name>
    <dbReference type="NCBI Taxonomy" id="55779"/>
    <lineage>
        <taxon>Bacteria</taxon>
        <taxon>Bacillati</taxon>
        <taxon>Bacillota</taxon>
        <taxon>Clostridia</taxon>
        <taxon>Neomoorellales</taxon>
        <taxon>Neomoorellaceae</taxon>
        <taxon>Neomoorella</taxon>
    </lineage>
</organism>
<dbReference type="GO" id="GO:0005524">
    <property type="term" value="F:ATP binding"/>
    <property type="evidence" value="ECO:0007669"/>
    <property type="project" value="UniProtKB-KW"/>
</dbReference>
<dbReference type="OrthoDB" id="41661at2"/>
<evidence type="ECO:0000313" key="6">
    <source>
        <dbReference type="EMBL" id="QGP93846.1"/>
    </source>
</evidence>
<reference evidence="6 7" key="1">
    <citation type="submission" date="2019-11" db="EMBL/GenBank/DDBJ databases">
        <title>Genome sequence of Moorella glycerini DSM11254.</title>
        <authorList>
            <person name="Poehlein A."/>
            <person name="Boeer T."/>
            <person name="Daniel R."/>
        </authorList>
    </citation>
    <scope>NUCLEOTIDE SEQUENCE [LARGE SCALE GENOMIC DNA]</scope>
    <source>
        <strain evidence="6 7">DSM 11254</strain>
    </source>
</reference>
<dbReference type="FunFam" id="3.40.50.300:FF:000016">
    <property type="entry name" value="Oligopeptide ABC transporter ATP-binding component"/>
    <property type="match status" value="1"/>
</dbReference>
<evidence type="ECO:0000256" key="4">
    <source>
        <dbReference type="ARBA" id="ARBA00022840"/>
    </source>
</evidence>
<dbReference type="InterPro" id="IPR050319">
    <property type="entry name" value="ABC_transp_ATP-bind"/>
</dbReference>
<dbReference type="GO" id="GO:0015833">
    <property type="term" value="P:peptide transport"/>
    <property type="evidence" value="ECO:0007669"/>
    <property type="project" value="InterPro"/>
</dbReference>
<dbReference type="SUPFAM" id="SSF52540">
    <property type="entry name" value="P-loop containing nucleoside triphosphate hydrolases"/>
    <property type="match status" value="1"/>
</dbReference>
<evidence type="ECO:0000256" key="1">
    <source>
        <dbReference type="ARBA" id="ARBA00005417"/>
    </source>
</evidence>
<dbReference type="PROSITE" id="PS00211">
    <property type="entry name" value="ABC_TRANSPORTER_1"/>
    <property type="match status" value="1"/>
</dbReference>
<dbReference type="PANTHER" id="PTHR43776">
    <property type="entry name" value="TRANSPORT ATP-BINDING PROTEIN"/>
    <property type="match status" value="1"/>
</dbReference>
<evidence type="ECO:0000313" key="7">
    <source>
        <dbReference type="Proteomes" id="UP000425916"/>
    </source>
</evidence>
<keyword evidence="3" id="KW-0547">Nucleotide-binding</keyword>
<dbReference type="Pfam" id="PF00005">
    <property type="entry name" value="ABC_tran"/>
    <property type="match status" value="1"/>
</dbReference>
<evidence type="ECO:0000256" key="2">
    <source>
        <dbReference type="ARBA" id="ARBA00022448"/>
    </source>
</evidence>
<name>A0A6I5ZVM0_9FIRM</name>
<dbReference type="InterPro" id="IPR003593">
    <property type="entry name" value="AAA+_ATPase"/>
</dbReference>
<dbReference type="Pfam" id="PF08352">
    <property type="entry name" value="oligo_HPY"/>
    <property type="match status" value="1"/>
</dbReference>
<dbReference type="InterPro" id="IPR003439">
    <property type="entry name" value="ABC_transporter-like_ATP-bd"/>
</dbReference>
<dbReference type="AlphaFoldDB" id="A0A6I5ZVM0"/>
<dbReference type="SMART" id="SM00382">
    <property type="entry name" value="AAA"/>
    <property type="match status" value="1"/>
</dbReference>
<dbReference type="Gene3D" id="3.40.50.300">
    <property type="entry name" value="P-loop containing nucleotide triphosphate hydrolases"/>
    <property type="match status" value="1"/>
</dbReference>
<proteinExistence type="inferred from homology"/>
<dbReference type="PROSITE" id="PS50893">
    <property type="entry name" value="ABC_TRANSPORTER_2"/>
    <property type="match status" value="1"/>
</dbReference>
<dbReference type="InterPro" id="IPR013563">
    <property type="entry name" value="Oligopep_ABC_C"/>
</dbReference>
<accession>A0A6I5ZVM0</accession>
<sequence length="309" mass="34418">MIRVENLTRTYWVGTFKKKPLQAVDNVTFFIRPGETLGLVGESGCGKSTLARLILGLIPPTSGKVFFDDLDLTAIGPREILAIRKKMQIIFQHPESALNPRMRIFDCLAEPLRLHRIVIKGSLEEKERVAELVELVGLSKEHLNRFPHELSGGQLQRVVLARALSLHPSFIVADEPTSMLDVSVQAQVLNLLKHVQGLYNLTYLFISHDIEVVHCMSNRIAVMYGGKIVEIGPADSVYKNPLHPYTQLLIRAFSDIGASILEPGTRRFIKTFFGGCRFYPSCPQAGNICKNPPELKEVAPGHSVACLQI</sequence>
<keyword evidence="2" id="KW-0813">Transport</keyword>
<comment type="similarity">
    <text evidence="1">Belongs to the ABC transporter superfamily.</text>
</comment>
<dbReference type="CDD" id="cd03257">
    <property type="entry name" value="ABC_NikE_OppD_transporters"/>
    <property type="match status" value="1"/>
</dbReference>
<dbReference type="GO" id="GO:0016887">
    <property type="term" value="F:ATP hydrolysis activity"/>
    <property type="evidence" value="ECO:0007669"/>
    <property type="project" value="InterPro"/>
</dbReference>
<dbReference type="InterPro" id="IPR027417">
    <property type="entry name" value="P-loop_NTPase"/>
</dbReference>
<gene>
    <name evidence="6" type="primary">oppF</name>
    <name evidence="6" type="ORF">MGLY_32690</name>
</gene>
<feature type="domain" description="ABC transporter" evidence="5">
    <location>
        <begin position="2"/>
        <end position="250"/>
    </location>
</feature>
<dbReference type="InterPro" id="IPR017871">
    <property type="entry name" value="ABC_transporter-like_CS"/>
</dbReference>
<dbReference type="NCBIfam" id="TIGR01727">
    <property type="entry name" value="oligo_HPY"/>
    <property type="match status" value="1"/>
</dbReference>
<dbReference type="Proteomes" id="UP000425916">
    <property type="component" value="Chromosome"/>
</dbReference>
<protein>
    <submittedName>
        <fullName evidence="6">Oligopeptide transport ATP-binding protein OppF</fullName>
    </submittedName>
</protein>
<dbReference type="EMBL" id="CP046244">
    <property type="protein sequence ID" value="QGP93846.1"/>
    <property type="molecule type" value="Genomic_DNA"/>
</dbReference>
<dbReference type="PANTHER" id="PTHR43776:SF7">
    <property type="entry name" value="D,D-DIPEPTIDE TRANSPORT ATP-BINDING PROTEIN DDPF-RELATED"/>
    <property type="match status" value="1"/>
</dbReference>
<evidence type="ECO:0000256" key="3">
    <source>
        <dbReference type="ARBA" id="ARBA00022741"/>
    </source>
</evidence>
<keyword evidence="4 6" id="KW-0067">ATP-binding</keyword>
<evidence type="ECO:0000259" key="5">
    <source>
        <dbReference type="PROSITE" id="PS50893"/>
    </source>
</evidence>